<feature type="domain" description="C2H2-type" evidence="10">
    <location>
        <begin position="833"/>
        <end position="860"/>
    </location>
</feature>
<dbReference type="InterPro" id="IPR003309">
    <property type="entry name" value="SCAN_dom"/>
</dbReference>
<feature type="compositionally biased region" description="Basic and acidic residues" evidence="9">
    <location>
        <begin position="1068"/>
        <end position="1080"/>
    </location>
</feature>
<feature type="region of interest" description="Disordered" evidence="9">
    <location>
        <begin position="1028"/>
        <end position="1085"/>
    </location>
</feature>
<feature type="domain" description="C2H2-type" evidence="10">
    <location>
        <begin position="889"/>
        <end position="916"/>
    </location>
</feature>
<feature type="domain" description="C2H2-type" evidence="10">
    <location>
        <begin position="2277"/>
        <end position="2304"/>
    </location>
</feature>
<feature type="domain" description="C2H2-type" evidence="10">
    <location>
        <begin position="553"/>
        <end position="580"/>
    </location>
</feature>
<dbReference type="InterPro" id="IPR013087">
    <property type="entry name" value="Znf_C2H2_type"/>
</dbReference>
<evidence type="ECO:0000256" key="2">
    <source>
        <dbReference type="ARBA" id="ARBA00022737"/>
    </source>
</evidence>
<feature type="domain" description="C2H2-type" evidence="10">
    <location>
        <begin position="1443"/>
        <end position="1470"/>
    </location>
</feature>
<feature type="domain" description="SCAN box" evidence="11">
    <location>
        <begin position="44"/>
        <end position="122"/>
    </location>
</feature>
<dbReference type="PROSITE" id="PS50805">
    <property type="entry name" value="KRAB"/>
    <property type="match status" value="3"/>
</dbReference>
<dbReference type="CDD" id="cd07765">
    <property type="entry name" value="KRAB_A-box"/>
    <property type="match status" value="3"/>
</dbReference>
<keyword evidence="7" id="KW-0539">Nucleus</keyword>
<feature type="domain" description="C2H2-type" evidence="10">
    <location>
        <begin position="2248"/>
        <end position="2275"/>
    </location>
</feature>
<feature type="domain" description="C2H2-type" evidence="10">
    <location>
        <begin position="1275"/>
        <end position="1302"/>
    </location>
</feature>
<feature type="domain" description="C2H2-type" evidence="10">
    <location>
        <begin position="581"/>
        <end position="608"/>
    </location>
</feature>
<dbReference type="SUPFAM" id="SSF57667">
    <property type="entry name" value="beta-beta-alpha zinc fingers"/>
    <property type="match status" value="20"/>
</dbReference>
<feature type="domain" description="SCAN box" evidence="11">
    <location>
        <begin position="1680"/>
        <end position="1757"/>
    </location>
</feature>
<dbReference type="CDD" id="cd07936">
    <property type="entry name" value="SCAN"/>
    <property type="match status" value="3"/>
</dbReference>
<dbReference type="Pfam" id="PF02023">
    <property type="entry name" value="SCAN"/>
    <property type="match status" value="3"/>
</dbReference>
<feature type="compositionally biased region" description="Low complexity" evidence="9">
    <location>
        <begin position="1044"/>
        <end position="1061"/>
    </location>
</feature>
<dbReference type="InterPro" id="IPR036051">
    <property type="entry name" value="KRAB_dom_sf"/>
</dbReference>
<keyword evidence="1" id="KW-0479">Metal-binding</keyword>
<dbReference type="PANTHER" id="PTHR14003:SF23">
    <property type="entry name" value="ZINC FINGER PROTEIN 143"/>
    <property type="match status" value="1"/>
</dbReference>
<keyword evidence="6" id="KW-0804">Transcription</keyword>
<dbReference type="InterPro" id="IPR038269">
    <property type="entry name" value="SCAN_sf"/>
</dbReference>
<evidence type="ECO:0000256" key="3">
    <source>
        <dbReference type="ARBA" id="ARBA00022771"/>
    </source>
</evidence>
<keyword evidence="13" id="KW-1185">Reference proteome</keyword>
<protein>
    <submittedName>
        <fullName evidence="14">Uncharacterized protein</fullName>
    </submittedName>
</protein>
<feature type="compositionally biased region" description="Basic and acidic residues" evidence="9">
    <location>
        <begin position="1188"/>
        <end position="1214"/>
    </location>
</feature>
<feature type="domain" description="KRAB" evidence="12">
    <location>
        <begin position="363"/>
        <end position="439"/>
    </location>
</feature>
<dbReference type="Gene3D" id="3.30.160.60">
    <property type="entry name" value="Classic Zinc Finger"/>
    <property type="match status" value="38"/>
</dbReference>
<dbReference type="Gene3D" id="6.10.140.140">
    <property type="match status" value="3"/>
</dbReference>
<dbReference type="SMART" id="SM00355">
    <property type="entry name" value="ZnF_C2H2"/>
    <property type="match status" value="37"/>
</dbReference>
<dbReference type="PROSITE" id="PS00028">
    <property type="entry name" value="ZINC_FINGER_C2H2_1"/>
    <property type="match status" value="37"/>
</dbReference>
<feature type="domain" description="C2H2-type" evidence="10">
    <location>
        <begin position="805"/>
        <end position="832"/>
    </location>
</feature>
<feature type="domain" description="C2H2-type" evidence="10">
    <location>
        <begin position="1331"/>
        <end position="1358"/>
    </location>
</feature>
<sequence>MQDSVSVDTWRQLDNMEVWSSEEYLERTVVDNLHRGPVSPKIQHQHFREFCYQEEEGPRAVCSQIHRLCHQWLKPEKHTKTEILDLIVLEQFLTVLPPEVGIWIREYRPESTSQAVSLAEGLLLSQAANRKQEEQQKKEASSPSIPVALLDEIRVGRSAGAEAGRQLDDMEVQSNEDFPERTAENNLHGEPLHPDVQGQHFQGFCYQEEEGPRVLCSQLHRLCCQWLKPEKHTKTEMLDLVILEQLLTVLPPEMGIWVRECKPESTSQAVSLAEGFLLSQAADKKQEEQQQQRGFSKSATGFPQAADAPSDAGQRPLLLKNEKGTDEGAALPYPGSRLGTHPHSSLHCAGMETDPGQPEQGPVAFEDIAVFFTEEEWALLDPGQRALHREVMEENLAHVVSLAASVTEGKFKEEPLQVCFEKVTEEEKPQGIKTEIEEQRDESFPFPHRNFCEHSVPEETNQSNESLKDSVCKEIFQCQASLNAQWEIQRGSKMVETSEYSEEFCHTSSPERDRTKQREKETLRYVGSEKGVSQSADADLTCHVRLHTGEKPFECSECGKQFSESTDLARHLRIHPEMTSFPCPECGKCFRRCKYLVSHMKIHTGEKPFTCLECGKSFTRKDTLLSHERIHTQEKPFECSDCGKSFRDKATLRSHVRIHTGDKPFKCTECGKSFRERKNLRCHRKIHTGEKLFDCSECGNSFGYKYSLLLHMKIHTGEKPFKCMHCEKSFRQGASFHAHMRIHTGEKPFQCLECGKNFRQNSSLASHMRTHTGEKPFKCVECGKCFSQSSQLACHKKIHTGEKPFTCSECEKSFSQSTYLASHMRIHTGEKPFKCLECGESFSHSTSLKYHMIKHTGEKPFKCLECGKSFSHNTSLKYHMIMHTGEKPFACLECGKCFNQRTHLARHMRSHTGEKPFKCLECGKSFSHSTALAPHMRIHTGEKPFTCLECGKRFSQRAHLTVHLETHREREMLWTFVECTENPGEGVPFTSHEKIHTAENNADISPYAETGDTKINPQGVRVKAIDLKVPKSPPKGGEERAEDVLPVSASAESSELALALPQTARSASDTRQKTQEKEGEAPLPGIENLVGIHNYSSLLCGGLEAESVKPDQDPVTFQDVAVYFSEEEWTLLDPGQKALHREVVEENLAHLVSLAPDTRRNRNEEEQLQICLKRITKKEGKRQKRKKTEVEQKRMSDSHSQTEKKSDKISRRGRTEQSNDVFSCSVCKKNLNYEDSLNTLWKKGMREKPLTCSECLCDNPSAQTHLTDRRKEKPFRCLDCGKSFTRSTSLCSHMRIHTGEKPFECLECGKNFRYITNYSSHRRVHTGEKPFECAECGKCFGQSRYLNSHMRIHTGEKPFKCLECGKSFSQSTNLASHVRIHTGEKPFECLECGKSFSLRSTLSSHQRIHSGEKPFNCLECGKSFSHSANLTFHQKTHTGEKPFRCLECGKSFSHNGGLTSHIRIHRGEKLFKCQECGKSYSHSSSLIFHQKVHTGEKPLKCLECGQRFSRNMELVSHMRIHAGRNPLNAWKMQRPSVALGSLFFITEPTPERNPLNGWDMEKTSIGAENFLPAEEPTQLHIVRIFIQLNALSSVTDPVHMFRLHKLKCVPFPLFGRERVASSFSSIPVAALEEMNLQDCAGGDVGRQLDGMDLWHNEDFPERTALYSLRGEPLGPDVQSQPLRAFCYQEAEGPRAVCSRLHRLCRQWLKPEKHTKMEMLDLIVLEQLLIVLPPAMGIWVRECRPESTSQAVSLAEGFLLSQTADKKREEKLSFSELVTGFSQAAILPQESRLKLPFQGNTQAESGEADLSGIGNTLTTCPHSSLPYGEMEIASTESDQGPIAFEDVAVHFSEEEWALLDPGQRDLHREVTEENLAHLVSLAYDARGSRHAEDQLDAWAENIPEMEGDAGQNWRNESFASSLGDLCEKSLREERGKSPKDHECSVCRKSFDCPASLLAHWKIHMGKRVLKCSECPKRFCDNASLERHLGIHRQHRPFQCLECGKTFSQSTKYASHMRLHTGERPFVCSECGKSFNDKSTLISHQRTHTGEKPFVCLSCGKSFGHSTNLASHMRIHTGEKPFQCLECGKSFNHSTNLASHVRIHTGEKPFTCLECGRSFSQSGSLTCHQRIHTGEKPFNCQECGKQLSSSTQLACHLRIHTGEKPFQCGECGKHFTHSTNLARHVRTHTGKKPFTCLECGKCFGRSTHLASHMRTHTGEKPYKCSECEKCFSQSTHLAAHMRIHTGEKPFACLECGKSFSQRASLTTHHRIHTGAKRPFKCLVCGDTFGRRMQLTKHQRIHTEADDFCTVTV</sequence>
<feature type="domain" description="C2H2-type" evidence="10">
    <location>
        <begin position="1387"/>
        <end position="1414"/>
    </location>
</feature>
<feature type="domain" description="C2H2-type" evidence="10">
    <location>
        <begin position="2108"/>
        <end position="2135"/>
    </location>
</feature>
<evidence type="ECO:0000256" key="5">
    <source>
        <dbReference type="ARBA" id="ARBA00023015"/>
    </source>
</evidence>
<feature type="domain" description="C2H2-type" evidence="10">
    <location>
        <begin position="693"/>
        <end position="720"/>
    </location>
</feature>
<feature type="domain" description="C2H2-type" evidence="10">
    <location>
        <begin position="2220"/>
        <end position="2247"/>
    </location>
</feature>
<dbReference type="PROSITE" id="PS50157">
    <property type="entry name" value="ZINC_FINGER_C2H2_2"/>
    <property type="match status" value="37"/>
</dbReference>
<feature type="domain" description="C2H2-type" evidence="10">
    <location>
        <begin position="665"/>
        <end position="692"/>
    </location>
</feature>
<feature type="domain" description="C2H2-type" evidence="10">
    <location>
        <begin position="1471"/>
        <end position="1498"/>
    </location>
</feature>
<dbReference type="SUPFAM" id="SSF109640">
    <property type="entry name" value="KRAB domain (Kruppel-associated box)"/>
    <property type="match status" value="3"/>
</dbReference>
<dbReference type="Pfam" id="PF00096">
    <property type="entry name" value="zf-C2H2"/>
    <property type="match status" value="32"/>
</dbReference>
<evidence type="ECO:0000313" key="13">
    <source>
        <dbReference type="Proteomes" id="UP001652642"/>
    </source>
</evidence>
<evidence type="ECO:0000256" key="9">
    <source>
        <dbReference type="SAM" id="MobiDB-lite"/>
    </source>
</evidence>
<dbReference type="SUPFAM" id="SSF47353">
    <property type="entry name" value="Retrovirus capsid dimerization domain-like"/>
    <property type="match status" value="3"/>
</dbReference>
<dbReference type="SMART" id="SM00349">
    <property type="entry name" value="KRAB"/>
    <property type="match status" value="3"/>
</dbReference>
<evidence type="ECO:0000256" key="8">
    <source>
        <dbReference type="PROSITE-ProRule" id="PRU00042"/>
    </source>
</evidence>
<feature type="domain" description="C2H2-type" evidence="10">
    <location>
        <begin position="2052"/>
        <end position="2079"/>
    </location>
</feature>
<proteinExistence type="predicted"/>
<keyword evidence="4" id="KW-0862">Zinc</keyword>
<feature type="domain" description="SCAN box" evidence="11">
    <location>
        <begin position="199"/>
        <end position="276"/>
    </location>
</feature>
<feature type="domain" description="C2H2-type" evidence="10">
    <location>
        <begin position="945"/>
        <end position="972"/>
    </location>
</feature>
<feature type="domain" description="C2H2-type" evidence="10">
    <location>
        <begin position="721"/>
        <end position="748"/>
    </location>
</feature>
<feature type="region of interest" description="Disordered" evidence="9">
    <location>
        <begin position="1179"/>
        <end position="1214"/>
    </location>
</feature>
<dbReference type="Pfam" id="PF13912">
    <property type="entry name" value="zf-C2H2_6"/>
    <property type="match status" value="1"/>
</dbReference>
<evidence type="ECO:0000256" key="4">
    <source>
        <dbReference type="ARBA" id="ARBA00022833"/>
    </source>
</evidence>
<feature type="domain" description="C2H2-type" evidence="10">
    <location>
        <begin position="2024"/>
        <end position="2051"/>
    </location>
</feature>
<feature type="domain" description="C2H2-type" evidence="10">
    <location>
        <begin position="861"/>
        <end position="888"/>
    </location>
</feature>
<name>A0ABM5FPU3_9SAUR</name>
<feature type="domain" description="C2H2-type" evidence="10">
    <location>
        <begin position="1359"/>
        <end position="1386"/>
    </location>
</feature>
<feature type="domain" description="C2H2-type" evidence="10">
    <location>
        <begin position="637"/>
        <end position="664"/>
    </location>
</feature>
<keyword evidence="2" id="KW-0677">Repeat</keyword>
<dbReference type="SMART" id="SM00431">
    <property type="entry name" value="SCAN"/>
    <property type="match status" value="3"/>
</dbReference>
<evidence type="ECO:0000256" key="7">
    <source>
        <dbReference type="ARBA" id="ARBA00023242"/>
    </source>
</evidence>
<feature type="domain" description="C2H2-type" evidence="10">
    <location>
        <begin position="2080"/>
        <end position="2107"/>
    </location>
</feature>
<accession>A0ABM5FPU3</accession>
<feature type="domain" description="C2H2-type" evidence="10">
    <location>
        <begin position="1940"/>
        <end position="1967"/>
    </location>
</feature>
<feature type="domain" description="C2H2-type" evidence="10">
    <location>
        <begin position="1499"/>
        <end position="1526"/>
    </location>
</feature>
<feature type="domain" description="C2H2-type" evidence="10">
    <location>
        <begin position="1415"/>
        <end position="1442"/>
    </location>
</feature>
<dbReference type="Gene3D" id="1.10.4020.10">
    <property type="entry name" value="DNA breaking-rejoining enzymes"/>
    <property type="match status" value="3"/>
</dbReference>
<dbReference type="RefSeq" id="XP_072847427.1">
    <property type="nucleotide sequence ID" value="XM_072991326.1"/>
</dbReference>
<keyword evidence="5" id="KW-0805">Transcription regulation</keyword>
<feature type="domain" description="C2H2-type" evidence="10">
    <location>
        <begin position="2164"/>
        <end position="2191"/>
    </location>
</feature>
<feature type="domain" description="C2H2-type" evidence="10">
    <location>
        <begin position="777"/>
        <end position="804"/>
    </location>
</feature>
<evidence type="ECO:0000259" key="10">
    <source>
        <dbReference type="PROSITE" id="PS50157"/>
    </source>
</evidence>
<feature type="domain" description="C2H2-type" evidence="10">
    <location>
        <begin position="1303"/>
        <end position="1330"/>
    </location>
</feature>
<evidence type="ECO:0000256" key="6">
    <source>
        <dbReference type="ARBA" id="ARBA00023163"/>
    </source>
</evidence>
<feature type="domain" description="C2H2-type" evidence="10">
    <location>
        <begin position="1996"/>
        <end position="2023"/>
    </location>
</feature>
<dbReference type="Pfam" id="PF01352">
    <property type="entry name" value="KRAB"/>
    <property type="match status" value="3"/>
</dbReference>
<feature type="domain" description="C2H2-type" evidence="10">
    <location>
        <begin position="2136"/>
        <end position="2163"/>
    </location>
</feature>
<reference evidence="13" key="1">
    <citation type="submission" date="2025-05" db="UniProtKB">
        <authorList>
            <consortium name="RefSeq"/>
        </authorList>
    </citation>
    <scope>NUCLEOTIDE SEQUENCE [LARGE SCALE GENOMIC DNA]</scope>
</reference>
<feature type="domain" description="C2H2-type" evidence="10">
    <location>
        <begin position="1968"/>
        <end position="1995"/>
    </location>
</feature>
<dbReference type="PROSITE" id="PS50804">
    <property type="entry name" value="SCAN_BOX"/>
    <property type="match status" value="3"/>
</dbReference>
<feature type="domain" description="KRAB" evidence="12">
    <location>
        <begin position="1841"/>
        <end position="1909"/>
    </location>
</feature>
<dbReference type="InterPro" id="IPR001909">
    <property type="entry name" value="KRAB"/>
</dbReference>
<dbReference type="Proteomes" id="UP001652642">
    <property type="component" value="Chromosome 2"/>
</dbReference>
<feature type="domain" description="C2H2-type" evidence="10">
    <location>
        <begin position="917"/>
        <end position="944"/>
    </location>
</feature>
<keyword evidence="3 8" id="KW-0863">Zinc-finger</keyword>
<dbReference type="GeneID" id="110091740"/>
<feature type="region of interest" description="Disordered" evidence="9">
    <location>
        <begin position="282"/>
        <end position="316"/>
    </location>
</feature>
<dbReference type="InterPro" id="IPR036236">
    <property type="entry name" value="Znf_C2H2_sf"/>
</dbReference>
<feature type="domain" description="C2H2-type" evidence="10">
    <location>
        <begin position="2192"/>
        <end position="2219"/>
    </location>
</feature>
<gene>
    <name evidence="14" type="primary">LOC110091740</name>
</gene>
<feature type="domain" description="C2H2-type" evidence="10">
    <location>
        <begin position="609"/>
        <end position="636"/>
    </location>
</feature>
<reference evidence="14" key="2">
    <citation type="submission" date="2025-08" db="UniProtKB">
        <authorList>
            <consortium name="RefSeq"/>
        </authorList>
    </citation>
    <scope>IDENTIFICATION</scope>
</reference>
<evidence type="ECO:0000256" key="1">
    <source>
        <dbReference type="ARBA" id="ARBA00022723"/>
    </source>
</evidence>
<feature type="region of interest" description="Disordered" evidence="9">
    <location>
        <begin position="161"/>
        <end position="185"/>
    </location>
</feature>
<evidence type="ECO:0000259" key="11">
    <source>
        <dbReference type="PROSITE" id="PS50804"/>
    </source>
</evidence>
<dbReference type="PANTHER" id="PTHR14003">
    <property type="entry name" value="TRANSCRIPTIONAL REPRESSOR PROTEIN YY"/>
    <property type="match status" value="1"/>
</dbReference>
<evidence type="ECO:0000313" key="14">
    <source>
        <dbReference type="RefSeq" id="XP_072847427.1"/>
    </source>
</evidence>
<evidence type="ECO:0000259" key="12">
    <source>
        <dbReference type="PROSITE" id="PS50805"/>
    </source>
</evidence>
<feature type="domain" description="KRAB" evidence="12">
    <location>
        <begin position="1115"/>
        <end position="1193"/>
    </location>
</feature>
<organism evidence="13 14">
    <name type="scientific">Pogona vitticeps</name>
    <name type="common">central bearded dragon</name>
    <dbReference type="NCBI Taxonomy" id="103695"/>
    <lineage>
        <taxon>Eukaryota</taxon>
        <taxon>Metazoa</taxon>
        <taxon>Chordata</taxon>
        <taxon>Craniata</taxon>
        <taxon>Vertebrata</taxon>
        <taxon>Euteleostomi</taxon>
        <taxon>Lepidosauria</taxon>
        <taxon>Squamata</taxon>
        <taxon>Bifurcata</taxon>
        <taxon>Unidentata</taxon>
        <taxon>Episquamata</taxon>
        <taxon>Toxicofera</taxon>
        <taxon>Iguania</taxon>
        <taxon>Acrodonta</taxon>
        <taxon>Agamidae</taxon>
        <taxon>Amphibolurinae</taxon>
        <taxon>Pogona</taxon>
    </lineage>
</organism>
<feature type="domain" description="C2H2-type" evidence="10">
    <location>
        <begin position="749"/>
        <end position="776"/>
    </location>
</feature>